<dbReference type="AlphaFoldDB" id="A0A7U2R8L5"/>
<evidence type="ECO:0000313" key="3">
    <source>
        <dbReference type="EMBL" id="QRE03048.1"/>
    </source>
</evidence>
<feature type="coiled-coil region" evidence="1">
    <location>
        <begin position="131"/>
        <end position="208"/>
    </location>
</feature>
<sequence length="269" mass="32463">MKELLQSIFSSANERIKNPFISAFITSWIIFNWQPIFLMIFSIKNIEEKIKTISTNYNNIEHLLFYPLISTIFYVLILPYINLLFEIILEFSKSKRNNIQMNSQRLIISNKQVLAIEEIKFEEAKTEYRERNSHNKMIEDLQKNFVDIENNLVLEREKNSENLKEFNREIMQIQDIHQKDIKQYKNQISNLNIELSEMRNTIFNTEREFNNFTDEKIRRGMLNEKNEGSITLKNGREFLIRNENNRTKYIDRTDGRSYSEIEFNKKYNI</sequence>
<keyword evidence="1" id="KW-0175">Coiled coil</keyword>
<evidence type="ECO:0000256" key="1">
    <source>
        <dbReference type="SAM" id="Coils"/>
    </source>
</evidence>
<protein>
    <submittedName>
        <fullName evidence="3">Uncharacterized protein</fullName>
    </submittedName>
</protein>
<name>A0A7U2R8L5_FLAPS</name>
<accession>A0A7U2R8L5</accession>
<keyword evidence="2" id="KW-0812">Transmembrane</keyword>
<keyword evidence="2" id="KW-1133">Transmembrane helix</keyword>
<dbReference type="Proteomes" id="UP000596329">
    <property type="component" value="Chromosome"/>
</dbReference>
<evidence type="ECO:0000256" key="2">
    <source>
        <dbReference type="SAM" id="Phobius"/>
    </source>
</evidence>
<proteinExistence type="predicted"/>
<gene>
    <name evidence="3" type="ORF">H0H26_09060</name>
</gene>
<feature type="transmembrane region" description="Helical" evidence="2">
    <location>
        <begin position="20"/>
        <end position="43"/>
    </location>
</feature>
<organism evidence="3 4">
    <name type="scientific">Flavobacterium psychrophilum</name>
    <dbReference type="NCBI Taxonomy" id="96345"/>
    <lineage>
        <taxon>Bacteria</taxon>
        <taxon>Pseudomonadati</taxon>
        <taxon>Bacteroidota</taxon>
        <taxon>Flavobacteriia</taxon>
        <taxon>Flavobacteriales</taxon>
        <taxon>Flavobacteriaceae</taxon>
        <taxon>Flavobacterium</taxon>
    </lineage>
</organism>
<feature type="transmembrane region" description="Helical" evidence="2">
    <location>
        <begin position="63"/>
        <end position="85"/>
    </location>
</feature>
<reference evidence="3 4" key="1">
    <citation type="submission" date="2020-07" db="EMBL/GenBank/DDBJ databases">
        <title>Genomic characterization of Flavobacterium psychrophilum strains.</title>
        <authorList>
            <person name="Castillo D."/>
            <person name="Jorgensen J."/>
            <person name="Middelboe M."/>
        </authorList>
    </citation>
    <scope>NUCLEOTIDE SEQUENCE [LARGE SCALE GENOMIC DNA]</scope>
    <source>
        <strain evidence="3 4">FPS-R7</strain>
    </source>
</reference>
<dbReference type="RefSeq" id="WP_123908319.1">
    <property type="nucleotide sequence ID" value="NZ_CP059075.1"/>
</dbReference>
<keyword evidence="2" id="KW-0472">Membrane</keyword>
<evidence type="ECO:0000313" key="4">
    <source>
        <dbReference type="Proteomes" id="UP000596329"/>
    </source>
</evidence>
<dbReference type="EMBL" id="CP059075">
    <property type="protein sequence ID" value="QRE03048.1"/>
    <property type="molecule type" value="Genomic_DNA"/>
</dbReference>